<accession>A0A0S2SEP5</accession>
<evidence type="ECO:0000313" key="2">
    <source>
        <dbReference type="Proteomes" id="UP000058114"/>
    </source>
</evidence>
<dbReference type="EMBL" id="CP013067">
    <property type="protein sequence ID" value="ALP40185.1"/>
    <property type="molecule type" value="Genomic_DNA"/>
</dbReference>
<dbReference type="KEGG" id="asr:WL1483_766"/>
<gene>
    <name evidence="1" type="ORF">WL1483_766</name>
</gene>
<sequence length="77" mass="8629">MQWELYLYLGKICCGPFPLTLEEGEGVAPRVAGLIAELSLPERTCWVLVEPGQAPHWPEGSEPSCYFRPDFPLPPSR</sequence>
<evidence type="ECO:0000313" key="1">
    <source>
        <dbReference type="EMBL" id="ALP40185.1"/>
    </source>
</evidence>
<dbReference type="AlphaFoldDB" id="A0A0S2SEP5"/>
<dbReference type="RefSeq" id="WP_060586315.1">
    <property type="nucleotide sequence ID" value="NZ_CP013067.1"/>
</dbReference>
<dbReference type="PATRIC" id="fig|652.5.peg.2377"/>
<organism evidence="1 2">
    <name type="scientific">Aeromonas schubertii</name>
    <dbReference type="NCBI Taxonomy" id="652"/>
    <lineage>
        <taxon>Bacteria</taxon>
        <taxon>Pseudomonadati</taxon>
        <taxon>Pseudomonadota</taxon>
        <taxon>Gammaproteobacteria</taxon>
        <taxon>Aeromonadales</taxon>
        <taxon>Aeromonadaceae</taxon>
        <taxon>Aeromonas</taxon>
    </lineage>
</organism>
<name>A0A0S2SEP5_9GAMM</name>
<dbReference type="Proteomes" id="UP000058114">
    <property type="component" value="Chromosome"/>
</dbReference>
<reference evidence="2" key="1">
    <citation type="submission" date="2015-10" db="EMBL/GenBank/DDBJ databases">
        <title>Complete Genome Sequence of Aeromonas schubertii strain WL1483.</title>
        <authorList>
            <person name="Liu L."/>
        </authorList>
    </citation>
    <scope>NUCLEOTIDE SEQUENCE [LARGE SCALE GENOMIC DNA]</scope>
    <source>
        <strain evidence="2">WL1483</strain>
    </source>
</reference>
<protein>
    <submittedName>
        <fullName evidence="1">Uncharacterized protein</fullName>
    </submittedName>
</protein>
<reference evidence="1 2" key="2">
    <citation type="journal article" date="2016" name="Genome Announc.">
        <title>Complete Genome Sequence of the Highly Virulent Aeromonas schubertii Strain WL1483, Isolated from Diseased Snakehead Fish (Channa argus) in China.</title>
        <authorList>
            <person name="Liu L."/>
            <person name="Li N."/>
            <person name="Zhang D."/>
            <person name="Fu X."/>
            <person name="Shi C."/>
            <person name="Lin Q."/>
            <person name="Hao G."/>
        </authorList>
    </citation>
    <scope>NUCLEOTIDE SEQUENCE [LARGE SCALE GENOMIC DNA]</scope>
    <source>
        <strain evidence="1 2">WL1483</strain>
    </source>
</reference>
<proteinExistence type="predicted"/>